<feature type="transmembrane region" description="Helical" evidence="1">
    <location>
        <begin position="27"/>
        <end position="47"/>
    </location>
</feature>
<dbReference type="OrthoDB" id="4552598at2"/>
<keyword evidence="1" id="KW-0472">Membrane</keyword>
<feature type="transmembrane region" description="Helical" evidence="1">
    <location>
        <begin position="235"/>
        <end position="257"/>
    </location>
</feature>
<organism evidence="3 4">
    <name type="scientific">Knoellia remsis</name>
    <dbReference type="NCBI Taxonomy" id="407159"/>
    <lineage>
        <taxon>Bacteria</taxon>
        <taxon>Bacillati</taxon>
        <taxon>Actinomycetota</taxon>
        <taxon>Actinomycetes</taxon>
        <taxon>Micrococcales</taxon>
        <taxon>Intrasporangiaceae</taxon>
        <taxon>Knoellia</taxon>
    </lineage>
</organism>
<keyword evidence="1" id="KW-1133">Transmembrane helix</keyword>
<evidence type="ECO:0000259" key="2">
    <source>
        <dbReference type="Pfam" id="PF06724"/>
    </source>
</evidence>
<dbReference type="Pfam" id="PF06724">
    <property type="entry name" value="DUF1206"/>
    <property type="match status" value="3"/>
</dbReference>
<dbReference type="Proteomes" id="UP000237822">
    <property type="component" value="Unassembled WGS sequence"/>
</dbReference>
<feature type="transmembrane region" description="Helical" evidence="1">
    <location>
        <begin position="195"/>
        <end position="215"/>
    </location>
</feature>
<feature type="transmembrane region" description="Helical" evidence="1">
    <location>
        <begin position="110"/>
        <end position="128"/>
    </location>
</feature>
<name>A0A2T0UCR4_9MICO</name>
<feature type="domain" description="DUF1206" evidence="2">
    <location>
        <begin position="27"/>
        <end position="93"/>
    </location>
</feature>
<evidence type="ECO:0000313" key="4">
    <source>
        <dbReference type="Proteomes" id="UP000237822"/>
    </source>
</evidence>
<accession>A0A2T0UCR4</accession>
<protein>
    <submittedName>
        <fullName evidence="3">Uncharacterized protein DUF1206</fullName>
    </submittedName>
</protein>
<feature type="transmembrane region" description="Helical" evidence="1">
    <location>
        <begin position="67"/>
        <end position="89"/>
    </location>
</feature>
<dbReference type="AlphaFoldDB" id="A0A2T0UCR4"/>
<evidence type="ECO:0000256" key="1">
    <source>
        <dbReference type="SAM" id="Phobius"/>
    </source>
</evidence>
<evidence type="ECO:0000313" key="3">
    <source>
        <dbReference type="EMBL" id="PRY55658.1"/>
    </source>
</evidence>
<feature type="domain" description="DUF1206" evidence="2">
    <location>
        <begin position="106"/>
        <end position="172"/>
    </location>
</feature>
<sequence>MDTPTSHRDAAHKAQNSSVVEAGARTGFAISGVLHLMIAWIALRLAWGGGGGSADQSGALGTLSSSPGGTVILWVAVLGFALLAIWQLAEAVVGRHGAEAKDRASAAGKFVMYAALAFSASKFARGGGSSSGEQSADFTAKLMGATGGRFLVGLLGLAVIAGGIYHVYKGWTSGFLEDLESHPGRWAETSGRIGYVAKGVAFVIVGGLFGVAALQQQPEEARGLDGALKTLGEQPFGSVLLTLIALGLAAFGVYCFAHAKHVKL</sequence>
<feature type="transmembrane region" description="Helical" evidence="1">
    <location>
        <begin position="148"/>
        <end position="168"/>
    </location>
</feature>
<dbReference type="RefSeq" id="WP_106298339.1">
    <property type="nucleotide sequence ID" value="NZ_PVTI01000022.1"/>
</dbReference>
<gene>
    <name evidence="3" type="ORF">BCF74_12242</name>
</gene>
<keyword evidence="1" id="KW-0812">Transmembrane</keyword>
<keyword evidence="4" id="KW-1185">Reference proteome</keyword>
<reference evidence="3 4" key="1">
    <citation type="submission" date="2018-03" db="EMBL/GenBank/DDBJ databases">
        <title>Genomic Encyclopedia of Archaeal and Bacterial Type Strains, Phase II (KMG-II): from individual species to whole genera.</title>
        <authorList>
            <person name="Goeker M."/>
        </authorList>
    </citation>
    <scope>NUCLEOTIDE SEQUENCE [LARGE SCALE GENOMIC DNA]</scope>
    <source>
        <strain evidence="3 4">ATCC BAA-1496</strain>
    </source>
</reference>
<feature type="domain" description="DUF1206" evidence="2">
    <location>
        <begin position="193"/>
        <end position="259"/>
    </location>
</feature>
<dbReference type="InterPro" id="IPR009597">
    <property type="entry name" value="DUF1206"/>
</dbReference>
<proteinExistence type="predicted"/>
<dbReference type="EMBL" id="PVTI01000022">
    <property type="protein sequence ID" value="PRY55658.1"/>
    <property type="molecule type" value="Genomic_DNA"/>
</dbReference>
<comment type="caution">
    <text evidence="3">The sequence shown here is derived from an EMBL/GenBank/DDBJ whole genome shotgun (WGS) entry which is preliminary data.</text>
</comment>